<name>A0ACD2ETB9_9MYCO</name>
<dbReference type="EMBL" id="RRZR01000001">
    <property type="protein sequence ID" value="RRR48569.1"/>
    <property type="molecule type" value="Genomic_DNA"/>
</dbReference>
<evidence type="ECO:0000313" key="1">
    <source>
        <dbReference type="EMBL" id="RRR48569.1"/>
    </source>
</evidence>
<proteinExistence type="predicted"/>
<protein>
    <submittedName>
        <fullName evidence="1">LLM class flavin-dependent oxidoreductase</fullName>
    </submittedName>
</protein>
<reference evidence="1" key="1">
    <citation type="submission" date="2018-11" db="EMBL/GenBank/DDBJ databases">
        <authorList>
            <person name="Sattar A."/>
            <person name="Zunita Z."/>
            <person name="Jalila A."/>
            <person name="Saleha A.A."/>
        </authorList>
    </citation>
    <scope>NUCLEOTIDE SEQUENCE</scope>
    <source>
        <strain evidence="1">F12-74</strain>
    </source>
</reference>
<accession>A0ACD2ETB9</accession>
<comment type="caution">
    <text evidence="1">The sequence shown here is derived from an EMBL/GenBank/DDBJ whole genome shotgun (WGS) entry which is preliminary data.</text>
</comment>
<keyword evidence="2" id="KW-1185">Reference proteome</keyword>
<organism evidence="1 2">
    <name type="scientific">Mycolicibacter terrae</name>
    <dbReference type="NCBI Taxonomy" id="1788"/>
    <lineage>
        <taxon>Bacteria</taxon>
        <taxon>Bacillati</taxon>
        <taxon>Actinomycetota</taxon>
        <taxon>Actinomycetes</taxon>
        <taxon>Mycobacteriales</taxon>
        <taxon>Mycobacteriaceae</taxon>
        <taxon>Mycolicibacter</taxon>
    </lineage>
</organism>
<sequence>MHGVVDAVRGVLWARRRQPDDVAYFAALGHERFSPPELLRQAVEAENAGFDGVCCSDHLAPWWDPASGPPAACGNAWVWLGAAGHATRNVALGTAVTGLVHRYNPVVVAQQVATLESLYPGRTFLGVGSGEAMNEVPAGLDWPSVAEQQCRTEEALEIIVRLLNGETVDFRGRHFRTDGARIYLDVERRPPVFMSAFGPRAAAIAGRLADGVWTLGDPAKAPAVIGAYRKACEDAAKPPGEIIVQGLMSWAETDDAALEHSRVWKAALVDANYADDIHDPGEVGRLGAQVSDTKWKLMGAVSSDPAVHVRRMKAMRALGATVVVMMNVGGADPGGALRTYGTEVLPALRE</sequence>
<dbReference type="Proteomes" id="UP000268891">
    <property type="component" value="Unassembled WGS sequence"/>
</dbReference>
<gene>
    <name evidence="1" type="ORF">EHH44_00570</name>
</gene>
<evidence type="ECO:0000313" key="2">
    <source>
        <dbReference type="Proteomes" id="UP000268891"/>
    </source>
</evidence>